<dbReference type="GO" id="GO:0009236">
    <property type="term" value="P:cobalamin biosynthetic process"/>
    <property type="evidence" value="ECO:0007669"/>
    <property type="project" value="InterPro"/>
</dbReference>
<evidence type="ECO:0000313" key="11">
    <source>
        <dbReference type="Proteomes" id="UP000243525"/>
    </source>
</evidence>
<dbReference type="PIRSF" id="PIRSF015617">
    <property type="entry name" value="Adensltrnsf_CobA"/>
    <property type="match status" value="1"/>
</dbReference>
<accession>A0A2T5BXA5</accession>
<evidence type="ECO:0000256" key="3">
    <source>
        <dbReference type="ARBA" id="ARBA00012454"/>
    </source>
</evidence>
<dbReference type="InterPro" id="IPR027417">
    <property type="entry name" value="P-loop_NTPase"/>
</dbReference>
<evidence type="ECO:0000256" key="6">
    <source>
        <dbReference type="ARBA" id="ARBA00033334"/>
    </source>
</evidence>
<evidence type="ECO:0000256" key="5">
    <source>
        <dbReference type="ARBA" id="ARBA00031529"/>
    </source>
</evidence>
<keyword evidence="10" id="KW-0808">Transferase</keyword>
<dbReference type="Proteomes" id="UP000243525">
    <property type="component" value="Unassembled WGS sequence"/>
</dbReference>
<keyword evidence="11" id="KW-1185">Reference proteome</keyword>
<dbReference type="PANTHER" id="PTHR46638">
    <property type="entry name" value="CORRINOID ADENOSYLTRANSFERASE"/>
    <property type="match status" value="1"/>
</dbReference>
<comment type="pathway">
    <text evidence="1">Cofactor biosynthesis; adenosylcobalamin biosynthesis; adenosylcobalamin from cob(II)yrinate a,c-diamide: step 2/7.</text>
</comment>
<comment type="function">
    <text evidence="4">Required for both de novo synthesis of the corrin ring for the assimilation of exogenous corrinoids. Participates in the adenosylation of a variety of incomplete and complete corrinoids.</text>
</comment>
<dbReference type="SUPFAM" id="SSF52540">
    <property type="entry name" value="P-loop containing nucleoside triphosphate hydrolases"/>
    <property type="match status" value="1"/>
</dbReference>
<dbReference type="AlphaFoldDB" id="A0A2T5BXA5"/>
<evidence type="ECO:0000256" key="8">
    <source>
        <dbReference type="ARBA" id="ARBA00048555"/>
    </source>
</evidence>
<comment type="similarity">
    <text evidence="2">Belongs to the Cob(I)alamin adenosyltransferase family.</text>
</comment>
<evidence type="ECO:0000256" key="4">
    <source>
        <dbReference type="ARBA" id="ARBA00024929"/>
    </source>
</evidence>
<organism evidence="10 11">
    <name type="scientific">Mangrovibacterium marinum</name>
    <dbReference type="NCBI Taxonomy" id="1639118"/>
    <lineage>
        <taxon>Bacteria</taxon>
        <taxon>Pseudomonadati</taxon>
        <taxon>Bacteroidota</taxon>
        <taxon>Bacteroidia</taxon>
        <taxon>Marinilabiliales</taxon>
        <taxon>Prolixibacteraceae</taxon>
        <taxon>Mangrovibacterium</taxon>
    </lineage>
</organism>
<protein>
    <recommendedName>
        <fullName evidence="3">corrinoid adenosyltransferase</fullName>
        <ecNumber evidence="3">2.5.1.17</ecNumber>
    </recommendedName>
    <alternativeName>
        <fullName evidence="5">Cob(II)alamin adenosyltransferase</fullName>
    </alternativeName>
    <alternativeName>
        <fullName evidence="7">Cob(II)yrinic acid a,c-diamide adenosyltransferase</fullName>
    </alternativeName>
    <alternativeName>
        <fullName evidence="6">Cobinamide/cobalamin adenosyltransferase</fullName>
    </alternativeName>
</protein>
<evidence type="ECO:0000256" key="1">
    <source>
        <dbReference type="ARBA" id="ARBA00005121"/>
    </source>
</evidence>
<dbReference type="Gene3D" id="3.40.50.300">
    <property type="entry name" value="P-loop containing nucleotide triphosphate hydrolases"/>
    <property type="match status" value="1"/>
</dbReference>
<comment type="catalytic activity">
    <reaction evidence="8">
        <text>2 cob(II)yrinate a,c diamide + reduced [electron-transfer flavoprotein] + 2 ATP = 2 adenosylcob(III)yrinate a,c-diamide + 2 triphosphate + oxidized [electron-transfer flavoprotein] + 3 H(+)</text>
        <dbReference type="Rhea" id="RHEA:11528"/>
        <dbReference type="Rhea" id="RHEA-COMP:10685"/>
        <dbReference type="Rhea" id="RHEA-COMP:10686"/>
        <dbReference type="ChEBI" id="CHEBI:15378"/>
        <dbReference type="ChEBI" id="CHEBI:18036"/>
        <dbReference type="ChEBI" id="CHEBI:30616"/>
        <dbReference type="ChEBI" id="CHEBI:57692"/>
        <dbReference type="ChEBI" id="CHEBI:58307"/>
        <dbReference type="ChEBI" id="CHEBI:58503"/>
        <dbReference type="ChEBI" id="CHEBI:58537"/>
        <dbReference type="EC" id="2.5.1.17"/>
    </reaction>
</comment>
<evidence type="ECO:0000313" key="10">
    <source>
        <dbReference type="EMBL" id="PTN04792.1"/>
    </source>
</evidence>
<reference evidence="10 11" key="1">
    <citation type="submission" date="2018-04" db="EMBL/GenBank/DDBJ databases">
        <title>Genomic Encyclopedia of Archaeal and Bacterial Type Strains, Phase II (KMG-II): from individual species to whole genera.</title>
        <authorList>
            <person name="Goeker M."/>
        </authorList>
    </citation>
    <scope>NUCLEOTIDE SEQUENCE [LARGE SCALE GENOMIC DNA]</scope>
    <source>
        <strain evidence="10 11">DSM 28823</strain>
    </source>
</reference>
<dbReference type="PANTHER" id="PTHR46638:SF1">
    <property type="entry name" value="CORRINOID ADENOSYLTRANSFERASE"/>
    <property type="match status" value="1"/>
</dbReference>
<evidence type="ECO:0000256" key="7">
    <source>
        <dbReference type="ARBA" id="ARBA00033354"/>
    </source>
</evidence>
<dbReference type="GO" id="GO:0005524">
    <property type="term" value="F:ATP binding"/>
    <property type="evidence" value="ECO:0007669"/>
    <property type="project" value="InterPro"/>
</dbReference>
<evidence type="ECO:0000256" key="2">
    <source>
        <dbReference type="ARBA" id="ARBA00007487"/>
    </source>
</evidence>
<dbReference type="RefSeq" id="WP_107823799.1">
    <property type="nucleotide sequence ID" value="NZ_OY782574.1"/>
</dbReference>
<sequence length="175" mass="19507">MKKGLVHIYTGNGKGKTTCAVGLGTRALGQGFKVTYCHFMKRPELYGYHEIDSLKALGATIMGFTDGHPHFNKEVTPEMLQKQVAEALVYLSGYLQTAKPDLMIMDEILITVRDGFLEEDVLLDFVNQKPEGTELVLTGRGATPKLIERADYVSEINMVKHPYQQGIPSRKGIEF</sequence>
<dbReference type="Pfam" id="PF02572">
    <property type="entry name" value="CobA_CobO_BtuR"/>
    <property type="match status" value="1"/>
</dbReference>
<comment type="catalytic activity">
    <reaction evidence="9">
        <text>2 cob(II)alamin + reduced [electron-transfer flavoprotein] + 2 ATP = 2 adenosylcob(III)alamin + 2 triphosphate + oxidized [electron-transfer flavoprotein] + 3 H(+)</text>
        <dbReference type="Rhea" id="RHEA:28671"/>
        <dbReference type="Rhea" id="RHEA-COMP:10685"/>
        <dbReference type="Rhea" id="RHEA-COMP:10686"/>
        <dbReference type="ChEBI" id="CHEBI:15378"/>
        <dbReference type="ChEBI" id="CHEBI:16304"/>
        <dbReference type="ChEBI" id="CHEBI:18036"/>
        <dbReference type="ChEBI" id="CHEBI:18408"/>
        <dbReference type="ChEBI" id="CHEBI:30616"/>
        <dbReference type="ChEBI" id="CHEBI:57692"/>
        <dbReference type="ChEBI" id="CHEBI:58307"/>
        <dbReference type="EC" id="2.5.1.17"/>
    </reaction>
</comment>
<gene>
    <name evidence="10" type="ORF">C8N47_12911</name>
</gene>
<name>A0A2T5BXA5_9BACT</name>
<dbReference type="OrthoDB" id="9810309at2"/>
<dbReference type="EMBL" id="QAAD01000029">
    <property type="protein sequence ID" value="PTN04792.1"/>
    <property type="molecule type" value="Genomic_DNA"/>
</dbReference>
<dbReference type="EC" id="2.5.1.17" evidence="3"/>
<comment type="caution">
    <text evidence="10">The sequence shown here is derived from an EMBL/GenBank/DDBJ whole genome shotgun (WGS) entry which is preliminary data.</text>
</comment>
<proteinExistence type="inferred from homology"/>
<dbReference type="GO" id="GO:0008817">
    <property type="term" value="F:corrinoid adenosyltransferase activity"/>
    <property type="evidence" value="ECO:0007669"/>
    <property type="project" value="UniProtKB-EC"/>
</dbReference>
<evidence type="ECO:0000256" key="9">
    <source>
        <dbReference type="ARBA" id="ARBA00048692"/>
    </source>
</evidence>
<dbReference type="InterPro" id="IPR003724">
    <property type="entry name" value="CblAdoTrfase_CobA"/>
</dbReference>